<dbReference type="Proteomes" id="UP000078595">
    <property type="component" value="Chromosome 2"/>
</dbReference>
<evidence type="ECO:0000313" key="2">
    <source>
        <dbReference type="EMBL" id="WWC59279.1"/>
    </source>
</evidence>
<reference evidence="2" key="2">
    <citation type="submission" date="2013-07" db="EMBL/GenBank/DDBJ databases">
        <authorList>
            <consortium name="The Broad Institute Genome Sequencing Platform"/>
            <person name="Cuomo C."/>
            <person name="Litvintseva A."/>
            <person name="Chen Y."/>
            <person name="Heitman J."/>
            <person name="Sun S."/>
            <person name="Springer D."/>
            <person name="Dromer F."/>
            <person name="Young S.K."/>
            <person name="Zeng Q."/>
            <person name="Gargeya S."/>
            <person name="Fitzgerald M."/>
            <person name="Abouelleil A."/>
            <person name="Alvarado L."/>
            <person name="Berlin A.M."/>
            <person name="Chapman S.B."/>
            <person name="Dewar J."/>
            <person name="Goldberg J."/>
            <person name="Griggs A."/>
            <person name="Gujja S."/>
            <person name="Hansen M."/>
            <person name="Howarth C."/>
            <person name="Imamovic A."/>
            <person name="Larimer J."/>
            <person name="McCowan C."/>
            <person name="Murphy C."/>
            <person name="Pearson M."/>
            <person name="Priest M."/>
            <person name="Roberts A."/>
            <person name="Saif S."/>
            <person name="Shea T."/>
            <person name="Sykes S."/>
            <person name="Wortman J."/>
            <person name="Nusbaum C."/>
            <person name="Birren B."/>
        </authorList>
    </citation>
    <scope>NUCLEOTIDE SEQUENCE</scope>
    <source>
        <strain evidence="2">CBS 10117</strain>
    </source>
</reference>
<dbReference type="EMBL" id="CP144531">
    <property type="protein sequence ID" value="WWC59279.1"/>
    <property type="molecule type" value="Genomic_DNA"/>
</dbReference>
<organism evidence="1">
    <name type="scientific">Kwoniella dejecticola CBS 10117</name>
    <dbReference type="NCBI Taxonomy" id="1296121"/>
    <lineage>
        <taxon>Eukaryota</taxon>
        <taxon>Fungi</taxon>
        <taxon>Dikarya</taxon>
        <taxon>Basidiomycota</taxon>
        <taxon>Agaricomycotina</taxon>
        <taxon>Tremellomycetes</taxon>
        <taxon>Tremellales</taxon>
        <taxon>Cryptococcaceae</taxon>
        <taxon>Kwoniella</taxon>
    </lineage>
</organism>
<accession>A0A1A6ACN8</accession>
<dbReference type="AlphaFoldDB" id="A0A1A6ACN8"/>
<gene>
    <name evidence="1" type="ORF">I303_02034</name>
    <name evidence="2" type="ORF">I303_101830</name>
</gene>
<evidence type="ECO:0008006" key="4">
    <source>
        <dbReference type="Google" id="ProtNLM"/>
    </source>
</evidence>
<reference evidence="1" key="1">
    <citation type="submission" date="2013-07" db="EMBL/GenBank/DDBJ databases">
        <title>The Genome Sequence of Cryptococcus dejecticola CBS10117.</title>
        <authorList>
            <consortium name="The Broad Institute Genome Sequencing Platform"/>
            <person name="Cuomo C."/>
            <person name="Litvintseva A."/>
            <person name="Chen Y."/>
            <person name="Heitman J."/>
            <person name="Sun S."/>
            <person name="Springer D."/>
            <person name="Dromer F."/>
            <person name="Young S.K."/>
            <person name="Zeng Q."/>
            <person name="Gargeya S."/>
            <person name="Fitzgerald M."/>
            <person name="Abouelleil A."/>
            <person name="Alvarado L."/>
            <person name="Berlin A.M."/>
            <person name="Chapman S.B."/>
            <person name="Dewar J."/>
            <person name="Goldberg J."/>
            <person name="Griggs A."/>
            <person name="Gujja S."/>
            <person name="Hansen M."/>
            <person name="Howarth C."/>
            <person name="Imamovic A."/>
            <person name="Larimer J."/>
            <person name="McCowan C."/>
            <person name="Murphy C."/>
            <person name="Pearson M."/>
            <person name="Priest M."/>
            <person name="Roberts A."/>
            <person name="Saif S."/>
            <person name="Shea T."/>
            <person name="Sykes S."/>
            <person name="Wortman J."/>
            <person name="Nusbaum C."/>
            <person name="Birren B."/>
        </authorList>
    </citation>
    <scope>NUCLEOTIDE SEQUENCE [LARGE SCALE GENOMIC DNA]</scope>
    <source>
        <strain evidence="1">CBS 10117</strain>
    </source>
</reference>
<dbReference type="GeneID" id="28965733"/>
<dbReference type="KEGG" id="kdj:28965733"/>
<evidence type="ECO:0000313" key="1">
    <source>
        <dbReference type="EMBL" id="OBR87821.1"/>
    </source>
</evidence>
<name>A0A1A6ACN8_9TREE</name>
<dbReference type="EMBL" id="KI894028">
    <property type="protein sequence ID" value="OBR87821.1"/>
    <property type="molecule type" value="Genomic_DNA"/>
</dbReference>
<sequence>MPVELNDEVLLRIFAIVEQQDRHTLTAIARVSQRLNLLVVPFLHQSLTLSPSSSVSHDLKTRSFDSTKSPTSRVTTQRVRFTQCLRYIDLKSHSSQYCHSISIPNLDHLKVLRVEFGQRRPRGGDHYADPLCGDSPCSVLGSSGITPEIIVLDGVTINHQSDMNASIADTLFSNVRTIIFKIGETLNRYQPPSRHRLAYTSKDRLFSKVKKLEEMIWLFDSRVKGRPREMDENPSSILASIIMKVPDHVKVTIVNATRYESEYPSTAAWEESGFHDYQEGVLGRYAALLRANKQDEGGNWEGNVDYDQINHLL</sequence>
<keyword evidence="3" id="KW-1185">Reference proteome</keyword>
<dbReference type="RefSeq" id="XP_018265663.1">
    <property type="nucleotide sequence ID" value="XM_018405382.1"/>
</dbReference>
<proteinExistence type="predicted"/>
<dbReference type="VEuPathDB" id="FungiDB:I303_02034"/>
<evidence type="ECO:0000313" key="3">
    <source>
        <dbReference type="Proteomes" id="UP000078595"/>
    </source>
</evidence>
<protein>
    <recommendedName>
        <fullName evidence="4">F-box domain-containing protein</fullName>
    </recommendedName>
</protein>
<reference evidence="2" key="3">
    <citation type="submission" date="2024-02" db="EMBL/GenBank/DDBJ databases">
        <title>Comparative genomics of Cryptococcus and Kwoniella reveals pathogenesis evolution and contrasting modes of karyotype evolution via chromosome fusion or intercentromeric recombination.</title>
        <authorList>
            <person name="Coelho M.A."/>
            <person name="David-Palma M."/>
            <person name="Shea T."/>
            <person name="Bowers K."/>
            <person name="McGinley-Smith S."/>
            <person name="Mohammad A.W."/>
            <person name="Gnirke A."/>
            <person name="Yurkov A.M."/>
            <person name="Nowrousian M."/>
            <person name="Sun S."/>
            <person name="Cuomo C.A."/>
            <person name="Heitman J."/>
        </authorList>
    </citation>
    <scope>NUCLEOTIDE SEQUENCE</scope>
    <source>
        <strain evidence="2">CBS 10117</strain>
    </source>
</reference>